<dbReference type="InterPro" id="IPR005170">
    <property type="entry name" value="Transptr-assoc_dom"/>
</dbReference>
<dbReference type="PhylomeDB" id="A0A0G4FSS7"/>
<evidence type="ECO:0000256" key="1">
    <source>
        <dbReference type="ARBA" id="ARBA00004141"/>
    </source>
</evidence>
<sequence length="518" mass="56702">MAMGAGHFVIGNQLCVLWVALFGIQVLLNAAETAIASLDASEIDEIVDKEGRLSVFVPLQKPSDSGILATLYALQSLVSSAAAVVFVLVAVSRVMAAHLAPLHHLAKLFRSGKALGQPPILSAITVLAFLTFVLGEFVPRSVGAALPEWVCRRVLPPVNAINGVLCPLRTGWRWATGRCREMLLVLGLPVSRFGGLRFPLPPLQQRVVKEVDAQGDGASGSAFATAELLQSRAIKEVMCPRVDIVAIDKTATVSEFLKVCQETRHHRLPVIDGEIDRIVGVLSVKDLINIDYPHGTEGGERWTPSQASFDNTSVEQLMGVAYVVPETMSVFAVFQEIRKRNLRMVLVADEYGGTAGIVTMEDILEEIMKSEDDQLYASSSSEFKGASEPSQSRRAKSALIYYDESTDCYSIKGNAELEDVCNVLGQQLGAIITEEDFRSFQTLSGFLCNEAGRIPSVGDHILLGKVPYDFHVTASDGRRINEVRVVPRRDEAERHYVGMAKERQRERQPAPQMLLMQT</sequence>
<dbReference type="SMART" id="SM01091">
    <property type="entry name" value="CorC_HlyC"/>
    <property type="match status" value="1"/>
</dbReference>
<reference evidence="11 12" key="1">
    <citation type="submission" date="2014-11" db="EMBL/GenBank/DDBJ databases">
        <authorList>
            <person name="Zhu J."/>
            <person name="Qi W."/>
            <person name="Song R."/>
        </authorList>
    </citation>
    <scope>NUCLEOTIDE SEQUENCE [LARGE SCALE GENOMIC DNA]</scope>
</reference>
<comment type="subcellular location">
    <subcellularLocation>
        <location evidence="1">Membrane</location>
        <topology evidence="1">Multi-pass membrane protein</topology>
    </subcellularLocation>
</comment>
<feature type="signal peptide" evidence="9">
    <location>
        <begin position="1"/>
        <end position="30"/>
    </location>
</feature>
<evidence type="ECO:0000256" key="3">
    <source>
        <dbReference type="ARBA" id="ARBA00022737"/>
    </source>
</evidence>
<dbReference type="SUPFAM" id="SSF54631">
    <property type="entry name" value="CBS-domain pair"/>
    <property type="match status" value="1"/>
</dbReference>
<dbReference type="STRING" id="1169540.A0A0G4FSS7"/>
<feature type="domain" description="CBS" evidence="10">
    <location>
        <begin position="317"/>
        <end position="374"/>
    </location>
</feature>
<keyword evidence="2 8" id="KW-0812">Transmembrane</keyword>
<keyword evidence="3" id="KW-0677">Repeat</keyword>
<name>A0A0G4FSS7_VITBC</name>
<dbReference type="InterPro" id="IPR044751">
    <property type="entry name" value="Ion_transp-like_CBS"/>
</dbReference>
<dbReference type="InterPro" id="IPR002550">
    <property type="entry name" value="CNNM"/>
</dbReference>
<evidence type="ECO:0000256" key="6">
    <source>
        <dbReference type="ARBA" id="ARBA00023136"/>
    </source>
</evidence>
<dbReference type="InterPro" id="IPR000644">
    <property type="entry name" value="CBS_dom"/>
</dbReference>
<dbReference type="InterPro" id="IPR036318">
    <property type="entry name" value="FAD-bd_PCMH-like_sf"/>
</dbReference>
<evidence type="ECO:0000256" key="9">
    <source>
        <dbReference type="SAM" id="SignalP"/>
    </source>
</evidence>
<keyword evidence="12" id="KW-1185">Reference proteome</keyword>
<dbReference type="InParanoid" id="A0A0G4FSS7"/>
<evidence type="ECO:0000256" key="5">
    <source>
        <dbReference type="ARBA" id="ARBA00023122"/>
    </source>
</evidence>
<dbReference type="VEuPathDB" id="CryptoDB:Vbra_16120"/>
<feature type="domain" description="CBS" evidence="10">
    <location>
        <begin position="238"/>
        <end position="298"/>
    </location>
</feature>
<dbReference type="Pfam" id="PF00571">
    <property type="entry name" value="CBS"/>
    <property type="match status" value="2"/>
</dbReference>
<dbReference type="SUPFAM" id="SSF56176">
    <property type="entry name" value="FAD-binding/transporter-associated domain-like"/>
    <property type="match status" value="1"/>
</dbReference>
<dbReference type="GO" id="GO:0050660">
    <property type="term" value="F:flavin adenine dinucleotide binding"/>
    <property type="evidence" value="ECO:0007669"/>
    <property type="project" value="InterPro"/>
</dbReference>
<evidence type="ECO:0000313" key="12">
    <source>
        <dbReference type="Proteomes" id="UP000041254"/>
    </source>
</evidence>
<keyword evidence="6 8" id="KW-0472">Membrane</keyword>
<keyword evidence="9" id="KW-0732">Signal</keyword>
<dbReference type="PANTHER" id="PTHR22777">
    <property type="entry name" value="HEMOLYSIN-RELATED"/>
    <property type="match status" value="1"/>
</dbReference>
<evidence type="ECO:0000256" key="2">
    <source>
        <dbReference type="ARBA" id="ARBA00022692"/>
    </source>
</evidence>
<dbReference type="Gene3D" id="3.30.465.10">
    <property type="match status" value="1"/>
</dbReference>
<gene>
    <name evidence="11" type="ORF">Vbra_16120</name>
</gene>
<dbReference type="SMART" id="SM00116">
    <property type="entry name" value="CBS"/>
    <property type="match status" value="2"/>
</dbReference>
<dbReference type="InterPro" id="IPR016169">
    <property type="entry name" value="FAD-bd_PCMH_sub2"/>
</dbReference>
<evidence type="ECO:0000256" key="4">
    <source>
        <dbReference type="ARBA" id="ARBA00022989"/>
    </source>
</evidence>
<feature type="transmembrane region" description="Helical" evidence="8">
    <location>
        <begin position="77"/>
        <end position="99"/>
    </location>
</feature>
<accession>A0A0G4FSS7</accession>
<proteinExistence type="predicted"/>
<feature type="chain" id="PRO_5005189206" description="CBS domain-containing protein" evidence="9">
    <location>
        <begin position="31"/>
        <end position="518"/>
    </location>
</feature>
<dbReference type="Gene3D" id="3.10.580.10">
    <property type="entry name" value="CBS-domain"/>
    <property type="match status" value="1"/>
</dbReference>
<dbReference type="Proteomes" id="UP000041254">
    <property type="component" value="Unassembled WGS sequence"/>
</dbReference>
<dbReference type="CDD" id="cd04590">
    <property type="entry name" value="CBS_pair_CorC_HlyC_assoc"/>
    <property type="match status" value="1"/>
</dbReference>
<dbReference type="InterPro" id="IPR046342">
    <property type="entry name" value="CBS_dom_sf"/>
</dbReference>
<dbReference type="AlphaFoldDB" id="A0A0G4FSS7"/>
<evidence type="ECO:0000256" key="7">
    <source>
        <dbReference type="PROSITE-ProRule" id="PRU00703"/>
    </source>
</evidence>
<dbReference type="EMBL" id="CDMY01000495">
    <property type="protein sequence ID" value="CEM17757.1"/>
    <property type="molecule type" value="Genomic_DNA"/>
</dbReference>
<dbReference type="GO" id="GO:0005886">
    <property type="term" value="C:plasma membrane"/>
    <property type="evidence" value="ECO:0007669"/>
    <property type="project" value="UniProtKB-SubCell"/>
</dbReference>
<dbReference type="Pfam" id="PF01595">
    <property type="entry name" value="CNNM"/>
    <property type="match status" value="1"/>
</dbReference>
<keyword evidence="5 7" id="KW-0129">CBS domain</keyword>
<evidence type="ECO:0000259" key="10">
    <source>
        <dbReference type="PROSITE" id="PS51371"/>
    </source>
</evidence>
<dbReference type="OrthoDB" id="448002at2759"/>
<dbReference type="PANTHER" id="PTHR22777:SF17">
    <property type="entry name" value="UPF0053 PROTEIN SLL0260"/>
    <property type="match status" value="1"/>
</dbReference>
<protein>
    <recommendedName>
        <fullName evidence="10">CBS domain-containing protein</fullName>
    </recommendedName>
</protein>
<feature type="transmembrane region" description="Helical" evidence="8">
    <location>
        <begin position="120"/>
        <end position="138"/>
    </location>
</feature>
<dbReference type="Pfam" id="PF03471">
    <property type="entry name" value="CorC_HlyC"/>
    <property type="match status" value="1"/>
</dbReference>
<evidence type="ECO:0000313" key="11">
    <source>
        <dbReference type="EMBL" id="CEM17757.1"/>
    </source>
</evidence>
<keyword evidence="4 8" id="KW-1133">Transmembrane helix</keyword>
<dbReference type="PROSITE" id="PS51371">
    <property type="entry name" value="CBS"/>
    <property type="match status" value="2"/>
</dbReference>
<organism evidence="11 12">
    <name type="scientific">Vitrella brassicaformis (strain CCMP3155)</name>
    <dbReference type="NCBI Taxonomy" id="1169540"/>
    <lineage>
        <taxon>Eukaryota</taxon>
        <taxon>Sar</taxon>
        <taxon>Alveolata</taxon>
        <taxon>Colpodellida</taxon>
        <taxon>Vitrellaceae</taxon>
        <taxon>Vitrella</taxon>
    </lineage>
</organism>
<evidence type="ECO:0000256" key="8">
    <source>
        <dbReference type="SAM" id="Phobius"/>
    </source>
</evidence>